<dbReference type="InterPro" id="IPR036397">
    <property type="entry name" value="RNaseH_sf"/>
</dbReference>
<gene>
    <name evidence="2" type="ORF">XENOCAPTIV_028833</name>
</gene>
<keyword evidence="3" id="KW-1185">Reference proteome</keyword>
<evidence type="ECO:0000256" key="1">
    <source>
        <dbReference type="SAM" id="MobiDB-lite"/>
    </source>
</evidence>
<feature type="compositionally biased region" description="Low complexity" evidence="1">
    <location>
        <begin position="23"/>
        <end position="36"/>
    </location>
</feature>
<reference evidence="2 3" key="1">
    <citation type="submission" date="2021-06" db="EMBL/GenBank/DDBJ databases">
        <authorList>
            <person name="Palmer J.M."/>
        </authorList>
    </citation>
    <scope>NUCLEOTIDE SEQUENCE [LARGE SCALE GENOMIC DNA]</scope>
    <source>
        <strain evidence="2 3">XC_2019</strain>
        <tissue evidence="2">Muscle</tissue>
    </source>
</reference>
<dbReference type="EMBL" id="JAHRIN010076425">
    <property type="protein sequence ID" value="MEQ2218065.1"/>
    <property type="molecule type" value="Genomic_DNA"/>
</dbReference>
<feature type="region of interest" description="Disordered" evidence="1">
    <location>
        <begin position="1"/>
        <end position="75"/>
    </location>
</feature>
<evidence type="ECO:0008006" key="4">
    <source>
        <dbReference type="Google" id="ProtNLM"/>
    </source>
</evidence>
<feature type="compositionally biased region" description="Basic and acidic residues" evidence="1">
    <location>
        <begin position="51"/>
        <end position="60"/>
    </location>
</feature>
<organism evidence="2 3">
    <name type="scientific">Xenoophorus captivus</name>
    <dbReference type="NCBI Taxonomy" id="1517983"/>
    <lineage>
        <taxon>Eukaryota</taxon>
        <taxon>Metazoa</taxon>
        <taxon>Chordata</taxon>
        <taxon>Craniata</taxon>
        <taxon>Vertebrata</taxon>
        <taxon>Euteleostomi</taxon>
        <taxon>Actinopterygii</taxon>
        <taxon>Neopterygii</taxon>
        <taxon>Teleostei</taxon>
        <taxon>Neoteleostei</taxon>
        <taxon>Acanthomorphata</taxon>
        <taxon>Ovalentaria</taxon>
        <taxon>Atherinomorphae</taxon>
        <taxon>Cyprinodontiformes</taxon>
        <taxon>Goodeidae</taxon>
        <taxon>Xenoophorus</taxon>
    </lineage>
</organism>
<evidence type="ECO:0000313" key="3">
    <source>
        <dbReference type="Proteomes" id="UP001434883"/>
    </source>
</evidence>
<dbReference type="Gene3D" id="3.30.420.10">
    <property type="entry name" value="Ribonuclease H-like superfamily/Ribonuclease H"/>
    <property type="match status" value="1"/>
</dbReference>
<protein>
    <recommendedName>
        <fullName evidence="4">Tc1-like transposase DDE domain-containing protein</fullName>
    </recommendedName>
</protein>
<dbReference type="Proteomes" id="UP001434883">
    <property type="component" value="Unassembled WGS sequence"/>
</dbReference>
<accession>A0ABV0SBZ1</accession>
<sequence>MMRTTPVPLQSTSAFRRHLSTSHLPHPSAHPGHAAPNCVQLEGNVMSAEQPGKDDHRNAQDTEGEGAPRPSMSPDLNLIEHLWGILKWRVEELKVCNIHQLYDVLMEEWTRIPG</sequence>
<evidence type="ECO:0000313" key="2">
    <source>
        <dbReference type="EMBL" id="MEQ2218065.1"/>
    </source>
</evidence>
<proteinExistence type="predicted"/>
<comment type="caution">
    <text evidence="2">The sequence shown here is derived from an EMBL/GenBank/DDBJ whole genome shotgun (WGS) entry which is preliminary data.</text>
</comment>
<name>A0ABV0SBZ1_9TELE</name>